<reference evidence="2 3" key="1">
    <citation type="submission" date="2020-07" db="EMBL/GenBank/DDBJ databases">
        <title>Gai3-2, isolated from salt lake.</title>
        <authorList>
            <person name="Cui H."/>
            <person name="Shi X."/>
        </authorList>
    </citation>
    <scope>NUCLEOTIDE SEQUENCE [LARGE SCALE GENOMIC DNA]</scope>
    <source>
        <strain evidence="2 3">Gai3-2</strain>
    </source>
</reference>
<accession>A0A7D5GH13</accession>
<evidence type="ECO:0000256" key="1">
    <source>
        <dbReference type="SAM" id="MobiDB-lite"/>
    </source>
</evidence>
<keyword evidence="3" id="KW-1185">Reference proteome</keyword>
<dbReference type="GeneID" id="56030214"/>
<dbReference type="OrthoDB" id="284643at2157"/>
<dbReference type="AlphaFoldDB" id="A0A7D5GH13"/>
<protein>
    <submittedName>
        <fullName evidence="2">Uncharacterized protein</fullName>
    </submittedName>
</protein>
<dbReference type="EMBL" id="CP058529">
    <property type="protein sequence ID" value="QLG28810.1"/>
    <property type="molecule type" value="Genomic_DNA"/>
</dbReference>
<sequence>MYQCLCNTCKEDRMVDGIEEAQEYFNEHAGRGCEVEIVKADVADDQLTAEPTAPTASGSDAQSADEAASAEDTQPSDE</sequence>
<dbReference type="Proteomes" id="UP000509750">
    <property type="component" value="Chromosome"/>
</dbReference>
<evidence type="ECO:0000313" key="2">
    <source>
        <dbReference type="EMBL" id="QLG28810.1"/>
    </source>
</evidence>
<feature type="region of interest" description="Disordered" evidence="1">
    <location>
        <begin position="44"/>
        <end position="78"/>
    </location>
</feature>
<name>A0A7D5GH13_9EURY</name>
<feature type="compositionally biased region" description="Low complexity" evidence="1">
    <location>
        <begin position="56"/>
        <end position="72"/>
    </location>
</feature>
<dbReference type="KEGG" id="halg:HUG10_15235"/>
<evidence type="ECO:0000313" key="3">
    <source>
        <dbReference type="Proteomes" id="UP000509750"/>
    </source>
</evidence>
<gene>
    <name evidence="2" type="ORF">HUG10_15235</name>
</gene>
<proteinExistence type="predicted"/>
<organism evidence="2 3">
    <name type="scientific">Halorarum halophilum</name>
    <dbReference type="NCBI Taxonomy" id="2743090"/>
    <lineage>
        <taxon>Archaea</taxon>
        <taxon>Methanobacteriati</taxon>
        <taxon>Methanobacteriota</taxon>
        <taxon>Stenosarchaea group</taxon>
        <taxon>Halobacteria</taxon>
        <taxon>Halobacteriales</taxon>
        <taxon>Haloferacaceae</taxon>
        <taxon>Halorarum</taxon>
    </lineage>
</organism>
<dbReference type="RefSeq" id="WP_179170384.1">
    <property type="nucleotide sequence ID" value="NZ_CP058529.1"/>
</dbReference>